<keyword evidence="2" id="KW-0472">Membrane</keyword>
<evidence type="ECO:0000256" key="1">
    <source>
        <dbReference type="SAM" id="MobiDB-lite"/>
    </source>
</evidence>
<feature type="domain" description="DUF1542" evidence="3">
    <location>
        <begin position="1149"/>
        <end position="1217"/>
    </location>
</feature>
<feature type="region of interest" description="Disordered" evidence="1">
    <location>
        <begin position="1639"/>
        <end position="1685"/>
    </location>
</feature>
<dbReference type="EMBL" id="SDGV01000010">
    <property type="protein sequence ID" value="THB61583.1"/>
    <property type="molecule type" value="Genomic_DNA"/>
</dbReference>
<dbReference type="RefSeq" id="WP_136136356.1">
    <property type="nucleotide sequence ID" value="NZ_SDGV01000010.1"/>
</dbReference>
<organism evidence="4 5">
    <name type="scientific">Vagococcus silagei</name>
    <dbReference type="NCBI Taxonomy" id="2508885"/>
    <lineage>
        <taxon>Bacteria</taxon>
        <taxon>Bacillati</taxon>
        <taxon>Bacillota</taxon>
        <taxon>Bacilli</taxon>
        <taxon>Lactobacillales</taxon>
        <taxon>Enterococcaceae</taxon>
        <taxon>Vagococcus</taxon>
    </lineage>
</organism>
<accession>A0A4S3B704</accession>
<reference evidence="4 5" key="1">
    <citation type="submission" date="2019-01" db="EMBL/GenBank/DDBJ databases">
        <title>Vagococcus silagei sp. nov. isolated from brewer's grain.</title>
        <authorList>
            <person name="Guu J.-R."/>
        </authorList>
    </citation>
    <scope>NUCLEOTIDE SEQUENCE [LARGE SCALE GENOMIC DNA]</scope>
    <source>
        <strain evidence="4 5">2B-2</strain>
    </source>
</reference>
<feature type="transmembrane region" description="Helical" evidence="2">
    <location>
        <begin position="1711"/>
        <end position="1729"/>
    </location>
</feature>
<feature type="domain" description="DUF1542" evidence="3">
    <location>
        <begin position="824"/>
        <end position="894"/>
    </location>
</feature>
<keyword evidence="2" id="KW-0812">Transmembrane</keyword>
<feature type="domain" description="DUF1542" evidence="3">
    <location>
        <begin position="663"/>
        <end position="734"/>
    </location>
</feature>
<dbReference type="Proteomes" id="UP000310506">
    <property type="component" value="Unassembled WGS sequence"/>
</dbReference>
<feature type="region of interest" description="Disordered" evidence="1">
    <location>
        <begin position="1547"/>
        <end position="1569"/>
    </location>
</feature>
<evidence type="ECO:0000313" key="5">
    <source>
        <dbReference type="Proteomes" id="UP000310506"/>
    </source>
</evidence>
<protein>
    <submittedName>
        <fullName evidence="4">DUF1542 domain-containing protein</fullName>
    </submittedName>
</protein>
<feature type="domain" description="DUF1542" evidence="3">
    <location>
        <begin position="906"/>
        <end position="975"/>
    </location>
</feature>
<name>A0A4S3B704_9ENTE</name>
<feature type="domain" description="DUF1542" evidence="3">
    <location>
        <begin position="501"/>
        <end position="568"/>
    </location>
</feature>
<feature type="compositionally biased region" description="Polar residues" evidence="1">
    <location>
        <begin position="1378"/>
        <end position="1390"/>
    </location>
</feature>
<feature type="compositionally biased region" description="Polar residues" evidence="1">
    <location>
        <begin position="1547"/>
        <end position="1562"/>
    </location>
</feature>
<feature type="region of interest" description="Disordered" evidence="1">
    <location>
        <begin position="1461"/>
        <end position="1483"/>
    </location>
</feature>
<feature type="domain" description="DUF1542" evidence="3">
    <location>
        <begin position="1568"/>
        <end position="1640"/>
    </location>
</feature>
<keyword evidence="2" id="KW-1133">Transmembrane helix</keyword>
<feature type="domain" description="DUF1542" evidence="3">
    <location>
        <begin position="744"/>
        <end position="812"/>
    </location>
</feature>
<feature type="domain" description="DUF1542" evidence="3">
    <location>
        <begin position="1482"/>
        <end position="1552"/>
    </location>
</feature>
<proteinExistence type="predicted"/>
<feature type="region of interest" description="Disordered" evidence="1">
    <location>
        <begin position="1375"/>
        <end position="1398"/>
    </location>
</feature>
<feature type="domain" description="DUF1542" evidence="3">
    <location>
        <begin position="1396"/>
        <end position="1466"/>
    </location>
</feature>
<dbReference type="OrthoDB" id="2330142at2"/>
<feature type="domain" description="DUF1542" evidence="3">
    <location>
        <begin position="1230"/>
        <end position="1299"/>
    </location>
</feature>
<feature type="domain" description="DUF1542" evidence="3">
    <location>
        <begin position="1068"/>
        <end position="1136"/>
    </location>
</feature>
<feature type="transmembrane region" description="Helical" evidence="2">
    <location>
        <begin position="29"/>
        <end position="48"/>
    </location>
</feature>
<sequence length="1733" mass="184749">MKLNKKNIQELSYETKTLGRGKLIKKNKVLVSVLTTSMFLIPTIGVNAEAGSTISEGEAFVLSTLAVSENGIADFPQELNSLSSSIGTTFDAASKAKVNRYIYGNFGGWQAFRTWGDDRVFSVVGNGTVTWGNKTGPNSGKGMYLNSKSENDGVMWSLDLMPNTNYTFQFENRDENFSKMPNTTVTIADGDENVLTSGKIRANSSITLYTFKTPEGTGPVPITVKVLGVMNNQGISGDFFFTAKTPSIVALAGNEYTQTKKLSEVMDKTVASVLADNQMEFYDNANNKTRVEPKFDSAGETIITSASVASKKGVFSGSLTATKWGKSTQAKYSVTIIDDVKYKKILDDTADDTKKAISEDPTLNEAEKNAQIKNVDDVLKKAKADIDQKETEADIKTIADKGNIDIKAQHVKGTPLTDQKDVAIKVLEEVVTSTNEKIEGDTNLSPEEKALQKENVKKSFENAKKDIGLANNVEEIAKALETGSEKIKKEYVSGKSLDELKIDALADLDKVAQDTIKKINDDENLTNQTKKDQINAVNETKAQAEQAMNATTTAEELSNALEKGKETIITKYVPGEKLSKQIEDAISELEKVAKATVAAIDTDETLTDSEKEKQKAEVEKVLKDESDQLSKVTTAEELVTSLESGKHAIEAEHKVGKTLDEHKSEANISIDNAVKTEKEKIANDPTLTDDEKVLQNQEVDEKANVAKEAVLAAIDWKTVQEVRDIGVGDIGKTHQSGTGLEARKEDAKAAIDAEVTRIKKRITDDPTLTVEEKEAQAAGVDAVADQAKKSIELSNDANGVDAAKGAGITEINGQYKTGSPLDARKKDAKTVIDTEVTKIKERIANDPTLSDEEKATQSAGVDIKAEEAKVAIEQATTANDVDSAKGQGIANINQQYQPGTGLELRKEEAKSSIQVEADLIKDRITNDPTLTPSEKATQIAAVDAETANAKAAIDTAIDANGVDVAKGTGITAINNQYQPGTSIEDRRSDALAAIEAERIFINEKIANDPTLSDEDKDIQTAAADQAASEAVAAINSAQDASSIDIAKGQGIVNIDYQYQSGQPIEDRKADAIAAIEAERDAVKSKINNDPTLTVEEKSAQITLVDQSATNAINEITVATDITGIDSAKGQGIVNIDGAYQPGTSLEIRKEQAKAGIDDASSATKERIAKDPTLTSEEKVAQTAGVDQSAIEAKANIDAAIDANGIDTAKGQGVTDIDGNYQPGLSIETRKEQAKADIDEAATAVKEKITKDQSLTEEEKEKQIADVSQSAINAKSVIDAAENLKEVDQAKGQGVTNIDNAYQPGSRLEIRKEQALSDVDKAAKATKEKITNDPTLTEKDKAEQIEAVVKETEEAKKAIKSATNASEVDAAKGKGIENIDNQYQPGTTTPGDTLETKKDKAKAEIDEVAKATKAKISKDDKLSDAEKATQTKAVEAEATKAKAAIDGAKNESEVDKALTTGTTSIKDQYQPGTTTPGDTLETKKAKAKAEIDEVAKATKAKISKDDKLSDTEKATQTKAVEAEATKAKAAIDGAKNESEVDKALTTGTTSIKDQYQPGTTTPGDTLATKKDKAKAEIDEIAKATKNEIGQDKTLSTKEKENQIEAVDAEAKKVKIAIDNAKTEAEIKEAIESGTKVIKAQHKPGKVTPPVVKPKPDTGGHNGGANIGGNADTGVKPTIKPGTGSVSGGVGSKITPVVSGKTLPQTGSDVKTGFFTSLLGLGITGLAVLGFRKKY</sequence>
<keyword evidence="5" id="KW-1185">Reference proteome</keyword>
<gene>
    <name evidence="4" type="ORF">ESZ54_03775</name>
</gene>
<evidence type="ECO:0000259" key="3">
    <source>
        <dbReference type="Pfam" id="PF07564"/>
    </source>
</evidence>
<feature type="compositionally biased region" description="Polar residues" evidence="1">
    <location>
        <begin position="1461"/>
        <end position="1476"/>
    </location>
</feature>
<feature type="domain" description="DUF1542" evidence="3">
    <location>
        <begin position="1311"/>
        <end position="1380"/>
    </location>
</feature>
<evidence type="ECO:0000256" key="2">
    <source>
        <dbReference type="SAM" id="Phobius"/>
    </source>
</evidence>
<dbReference type="InterPro" id="IPR011439">
    <property type="entry name" value="DUF1542"/>
</dbReference>
<dbReference type="Pfam" id="PF07564">
    <property type="entry name" value="DUF1542"/>
    <property type="match status" value="12"/>
</dbReference>
<comment type="caution">
    <text evidence="4">The sequence shown here is derived from an EMBL/GenBank/DDBJ whole genome shotgun (WGS) entry which is preliminary data.</text>
</comment>
<evidence type="ECO:0000313" key="4">
    <source>
        <dbReference type="EMBL" id="THB61583.1"/>
    </source>
</evidence>